<comment type="subcellular location">
    <subcellularLocation>
        <location evidence="1">Cell membrane</location>
        <topology evidence="1">Multi-pass membrane protein</topology>
    </subcellularLocation>
</comment>
<evidence type="ECO:0000313" key="9">
    <source>
        <dbReference type="Proteomes" id="UP000807371"/>
    </source>
</evidence>
<evidence type="ECO:0000259" key="7">
    <source>
        <dbReference type="PROSITE" id="PS50850"/>
    </source>
</evidence>
<feature type="compositionally biased region" description="Low complexity" evidence="5">
    <location>
        <begin position="441"/>
        <end position="481"/>
    </location>
</feature>
<dbReference type="Pfam" id="PF07690">
    <property type="entry name" value="MFS_1"/>
    <property type="match status" value="1"/>
</dbReference>
<protein>
    <submittedName>
        <fullName evidence="8">MFS transporter</fullName>
    </submittedName>
</protein>
<evidence type="ECO:0000256" key="2">
    <source>
        <dbReference type="ARBA" id="ARBA00022692"/>
    </source>
</evidence>
<feature type="transmembrane region" description="Helical" evidence="6">
    <location>
        <begin position="193"/>
        <end position="216"/>
    </location>
</feature>
<dbReference type="InterPro" id="IPR020846">
    <property type="entry name" value="MFS_dom"/>
</dbReference>
<dbReference type="RefSeq" id="WP_197989714.1">
    <property type="nucleotide sequence ID" value="NZ_JACYXC010000001.1"/>
</dbReference>
<feature type="transmembrane region" description="Helical" evidence="6">
    <location>
        <begin position="26"/>
        <end position="47"/>
    </location>
</feature>
<gene>
    <name evidence="8" type="ORF">IHE55_16475</name>
</gene>
<evidence type="ECO:0000256" key="4">
    <source>
        <dbReference type="ARBA" id="ARBA00023136"/>
    </source>
</evidence>
<evidence type="ECO:0000313" key="8">
    <source>
        <dbReference type="EMBL" id="MBH5336284.1"/>
    </source>
</evidence>
<feature type="transmembrane region" description="Helical" evidence="6">
    <location>
        <begin position="416"/>
        <end position="433"/>
    </location>
</feature>
<dbReference type="PROSITE" id="PS00216">
    <property type="entry name" value="SUGAR_TRANSPORT_1"/>
    <property type="match status" value="1"/>
</dbReference>
<organism evidence="8 9">
    <name type="scientific">Streptomyces pactum</name>
    <dbReference type="NCBI Taxonomy" id="68249"/>
    <lineage>
        <taxon>Bacteria</taxon>
        <taxon>Bacillati</taxon>
        <taxon>Actinomycetota</taxon>
        <taxon>Actinomycetes</taxon>
        <taxon>Kitasatosporales</taxon>
        <taxon>Streptomycetaceae</taxon>
        <taxon>Streptomyces</taxon>
    </lineage>
</organism>
<dbReference type="PANTHER" id="PTHR23530">
    <property type="entry name" value="TRANSPORT PROTEIN-RELATED"/>
    <property type="match status" value="1"/>
</dbReference>
<feature type="transmembrane region" description="Helical" evidence="6">
    <location>
        <begin position="350"/>
        <end position="369"/>
    </location>
</feature>
<feature type="transmembrane region" description="Helical" evidence="6">
    <location>
        <begin position="87"/>
        <end position="113"/>
    </location>
</feature>
<keyword evidence="2 6" id="KW-0812">Transmembrane</keyword>
<evidence type="ECO:0000256" key="3">
    <source>
        <dbReference type="ARBA" id="ARBA00022989"/>
    </source>
</evidence>
<dbReference type="SUPFAM" id="SSF103473">
    <property type="entry name" value="MFS general substrate transporter"/>
    <property type="match status" value="1"/>
</dbReference>
<accession>A0ABS0NM47</accession>
<dbReference type="PANTHER" id="PTHR23530:SF1">
    <property type="entry name" value="PERMEASE, MAJOR FACILITATOR SUPERFAMILY-RELATED"/>
    <property type="match status" value="1"/>
</dbReference>
<feature type="transmembrane region" description="Helical" evidence="6">
    <location>
        <begin position="325"/>
        <end position="344"/>
    </location>
</feature>
<evidence type="ECO:0000256" key="6">
    <source>
        <dbReference type="SAM" id="Phobius"/>
    </source>
</evidence>
<evidence type="ECO:0000256" key="1">
    <source>
        <dbReference type="ARBA" id="ARBA00004651"/>
    </source>
</evidence>
<name>A0ABS0NM47_9ACTN</name>
<proteinExistence type="predicted"/>
<dbReference type="EMBL" id="JACYXC010000001">
    <property type="protein sequence ID" value="MBH5336284.1"/>
    <property type="molecule type" value="Genomic_DNA"/>
</dbReference>
<feature type="transmembrane region" description="Helical" evidence="6">
    <location>
        <begin position="289"/>
        <end position="313"/>
    </location>
</feature>
<feature type="domain" description="Major facilitator superfamily (MFS) profile" evidence="7">
    <location>
        <begin position="22"/>
        <end position="439"/>
    </location>
</feature>
<feature type="transmembrane region" description="Helical" evidence="6">
    <location>
        <begin position="53"/>
        <end position="75"/>
    </location>
</feature>
<feature type="transmembrane region" description="Helical" evidence="6">
    <location>
        <begin position="390"/>
        <end position="410"/>
    </location>
</feature>
<keyword evidence="3 6" id="KW-1133">Transmembrane helix</keyword>
<keyword evidence="4 6" id="KW-0472">Membrane</keyword>
<feature type="transmembrane region" description="Helical" evidence="6">
    <location>
        <begin position="158"/>
        <end position="181"/>
    </location>
</feature>
<dbReference type="InterPro" id="IPR036259">
    <property type="entry name" value="MFS_trans_sf"/>
</dbReference>
<dbReference type="Gene3D" id="1.20.1250.20">
    <property type="entry name" value="MFS general substrate transporter like domains"/>
    <property type="match status" value="1"/>
</dbReference>
<dbReference type="PROSITE" id="PS50850">
    <property type="entry name" value="MFS"/>
    <property type="match status" value="1"/>
</dbReference>
<dbReference type="InterPro" id="IPR053160">
    <property type="entry name" value="MFS_DHA3_Transporter"/>
</dbReference>
<feature type="region of interest" description="Disordered" evidence="5">
    <location>
        <begin position="440"/>
        <end position="494"/>
    </location>
</feature>
<keyword evidence="9" id="KW-1185">Reference proteome</keyword>
<evidence type="ECO:0000256" key="5">
    <source>
        <dbReference type="SAM" id="MobiDB-lite"/>
    </source>
</evidence>
<dbReference type="Proteomes" id="UP000807371">
    <property type="component" value="Unassembled WGS sequence"/>
</dbReference>
<feature type="transmembrane region" description="Helical" evidence="6">
    <location>
        <begin position="257"/>
        <end position="277"/>
    </location>
</feature>
<comment type="caution">
    <text evidence="8">The sequence shown here is derived from an EMBL/GenBank/DDBJ whole genome shotgun (WGS) entry which is preliminary data.</text>
</comment>
<reference evidence="8 9" key="1">
    <citation type="submission" date="2020-09" db="EMBL/GenBank/DDBJ databases">
        <title>Biosynthesis of the nuclear factor of activated T cells inhibitor NFAT-133 and its congeners in Streptomyces pactum.</title>
        <authorList>
            <person name="Zhou W."/>
            <person name="Posri P."/>
            <person name="Abugrain M.E."/>
            <person name="Weisberg A.J."/>
            <person name="Chang J.H."/>
            <person name="Mahmud T."/>
        </authorList>
    </citation>
    <scope>NUCLEOTIDE SEQUENCE [LARGE SCALE GENOMIC DNA]</scope>
    <source>
        <strain evidence="8 9">ATCC 27456</strain>
    </source>
</reference>
<sequence>MSGARPRPSGAAETAGLDPRTARRRFVAVSFLFWLPLGLYIAPHVLLLTERGLALSAVAVCFAAHSTTVAVLELPTGGFSDAMGRRVVLAAAGLLNLAALVLQGLGTTLWVLVLANVLMGSGRALSSGPAEAWYVDTVHAHSGPGAEIRTGIARGHTAAAVALAVGTLLGGLLPWLLGLGADPGSWLRDHTSGLVLPLSVPMLVGAAVAAGFVAYVLTALPEPPRPRATLGAALRGVPATVAAGVRLGARDAVLRRVLLTAGAVATGLVTIELLAPGRVADTTGAAESGAVVFAGLAAAGFAVNGLGSHLAPATVRFAGGRPERAVLVALGAAAAGLVLLGATAATGHPLAPVAAVTGYLLVYVGLGAAGPNENELMHHRVDTTARATALSLQSLSLQFVGGAAGFVAGGLPTGPLPWLFGAVVVAGGALLWAGRTPAGPPAAAGSVPSSGAVTPAGAGPTADGVEGAGVVEGAEAAEGAGSAAGGAPAGDPRP</sequence>
<dbReference type="InterPro" id="IPR011701">
    <property type="entry name" value="MFS"/>
</dbReference>
<dbReference type="InterPro" id="IPR005829">
    <property type="entry name" value="Sugar_transporter_CS"/>
</dbReference>